<comment type="caution">
    <text evidence="2">The sequence shown here is derived from an EMBL/GenBank/DDBJ whole genome shotgun (WGS) entry which is preliminary data.</text>
</comment>
<dbReference type="OrthoDB" id="1100343at2"/>
<keyword evidence="3" id="KW-1185">Reference proteome</keyword>
<evidence type="ECO:0000313" key="2">
    <source>
        <dbReference type="EMBL" id="SDW92281.1"/>
    </source>
</evidence>
<proteinExistence type="predicted"/>
<dbReference type="AlphaFoldDB" id="A0A1H2XHH4"/>
<dbReference type="PROSITE" id="PS51257">
    <property type="entry name" value="PROKAR_LIPOPROTEIN"/>
    <property type="match status" value="1"/>
</dbReference>
<accession>A0A1H2XHH4</accession>
<organism evidence="2 3">
    <name type="scientific">Capnocytophaga granulosa</name>
    <dbReference type="NCBI Taxonomy" id="45242"/>
    <lineage>
        <taxon>Bacteria</taxon>
        <taxon>Pseudomonadati</taxon>
        <taxon>Bacteroidota</taxon>
        <taxon>Flavobacteriia</taxon>
        <taxon>Flavobacteriales</taxon>
        <taxon>Flavobacteriaceae</taxon>
        <taxon>Capnocytophaga</taxon>
    </lineage>
</organism>
<feature type="signal peptide" evidence="1">
    <location>
        <begin position="1"/>
        <end position="21"/>
    </location>
</feature>
<sequence>MRAKFLMPALIAGFVVLTACSKDENKEQTKTSTTVVDASGADWKYFSFAKGKEIAVEDPTTSLDWDIAFNRYYVKLNGGDSGKGQAEAVKTDKLVLEEVKQVPTSGYSKDAQGTMLLGMPPKPTKESFCELISGGLKGANTTGYVTIDMVNMATGKGDIYEITKYVYVVKAADGTPFKLQFTGYTSDKGKGGYPAFSYAKF</sequence>
<reference evidence="2 3" key="1">
    <citation type="submission" date="2016-10" db="EMBL/GenBank/DDBJ databases">
        <authorList>
            <person name="Varghese N."/>
            <person name="Submissions S."/>
        </authorList>
    </citation>
    <scope>NUCLEOTIDE SEQUENCE [LARGE SCALE GENOMIC DNA]</scope>
    <source>
        <strain evidence="2 3">DSM 11449</strain>
    </source>
</reference>
<dbReference type="EMBL" id="FNND01000005">
    <property type="protein sequence ID" value="SDW92281.1"/>
    <property type="molecule type" value="Genomic_DNA"/>
</dbReference>
<dbReference type="CDD" id="cd12105">
    <property type="entry name" value="HmuY"/>
    <property type="match status" value="1"/>
</dbReference>
<dbReference type="GeneID" id="85016661"/>
<dbReference type="InterPro" id="IPR025921">
    <property type="entry name" value="HmuY"/>
</dbReference>
<feature type="chain" id="PRO_5028986583" evidence="1">
    <location>
        <begin position="22"/>
        <end position="201"/>
    </location>
</feature>
<name>A0A1H2XHH4_9FLAO</name>
<dbReference type="Pfam" id="PF14064">
    <property type="entry name" value="HmuY"/>
    <property type="match status" value="1"/>
</dbReference>
<dbReference type="Proteomes" id="UP000182771">
    <property type="component" value="Unassembled WGS sequence"/>
</dbReference>
<protein>
    <submittedName>
        <fullName evidence="2">HmuY protein</fullName>
    </submittedName>
</protein>
<keyword evidence="1" id="KW-0732">Signal</keyword>
<gene>
    <name evidence="2" type="ORF">SAMN05444420_105120</name>
</gene>
<evidence type="ECO:0000256" key="1">
    <source>
        <dbReference type="SAM" id="SignalP"/>
    </source>
</evidence>
<evidence type="ECO:0000313" key="3">
    <source>
        <dbReference type="Proteomes" id="UP000182771"/>
    </source>
</evidence>
<dbReference type="RefSeq" id="WP_016420941.1">
    <property type="nucleotide sequence ID" value="NZ_FNND01000005.1"/>
</dbReference>